<gene>
    <name evidence="1" type="ORF">BDN71DRAFT_1446420</name>
</gene>
<sequence>MPPVARTRHTPDVLVMLDSGFWYPILSCVPTLLIPLQADPSVLKIRITSRRTPLAADGVLDVLEMLARIG</sequence>
<dbReference type="Proteomes" id="UP000807025">
    <property type="component" value="Unassembled WGS sequence"/>
</dbReference>
<organism evidence="1 2">
    <name type="scientific">Pleurotus eryngii</name>
    <name type="common">Boletus of the steppes</name>
    <dbReference type="NCBI Taxonomy" id="5323"/>
    <lineage>
        <taxon>Eukaryota</taxon>
        <taxon>Fungi</taxon>
        <taxon>Dikarya</taxon>
        <taxon>Basidiomycota</taxon>
        <taxon>Agaricomycotina</taxon>
        <taxon>Agaricomycetes</taxon>
        <taxon>Agaricomycetidae</taxon>
        <taxon>Agaricales</taxon>
        <taxon>Pleurotineae</taxon>
        <taxon>Pleurotaceae</taxon>
        <taxon>Pleurotus</taxon>
    </lineage>
</organism>
<dbReference type="EMBL" id="MU154554">
    <property type="protein sequence ID" value="KAF9496231.1"/>
    <property type="molecule type" value="Genomic_DNA"/>
</dbReference>
<feature type="non-terminal residue" evidence="1">
    <location>
        <position position="70"/>
    </location>
</feature>
<keyword evidence="2" id="KW-1185">Reference proteome</keyword>
<proteinExistence type="predicted"/>
<evidence type="ECO:0000313" key="1">
    <source>
        <dbReference type="EMBL" id="KAF9496231.1"/>
    </source>
</evidence>
<accession>A0A9P6A2U4</accession>
<dbReference type="AlphaFoldDB" id="A0A9P6A2U4"/>
<evidence type="ECO:0000313" key="2">
    <source>
        <dbReference type="Proteomes" id="UP000807025"/>
    </source>
</evidence>
<protein>
    <submittedName>
        <fullName evidence="1">Uncharacterized protein</fullName>
    </submittedName>
</protein>
<name>A0A9P6A2U4_PLEER</name>
<reference evidence="1" key="1">
    <citation type="submission" date="2020-11" db="EMBL/GenBank/DDBJ databases">
        <authorList>
            <consortium name="DOE Joint Genome Institute"/>
            <person name="Ahrendt S."/>
            <person name="Riley R."/>
            <person name="Andreopoulos W."/>
            <person name="Labutti K."/>
            <person name="Pangilinan J."/>
            <person name="Ruiz-Duenas F.J."/>
            <person name="Barrasa J.M."/>
            <person name="Sanchez-Garcia M."/>
            <person name="Camarero S."/>
            <person name="Miyauchi S."/>
            <person name="Serrano A."/>
            <person name="Linde D."/>
            <person name="Babiker R."/>
            <person name="Drula E."/>
            <person name="Ayuso-Fernandez I."/>
            <person name="Pacheco R."/>
            <person name="Padilla G."/>
            <person name="Ferreira P."/>
            <person name="Barriuso J."/>
            <person name="Kellner H."/>
            <person name="Castanera R."/>
            <person name="Alfaro M."/>
            <person name="Ramirez L."/>
            <person name="Pisabarro A.G."/>
            <person name="Kuo A."/>
            <person name="Tritt A."/>
            <person name="Lipzen A."/>
            <person name="He G."/>
            <person name="Yan M."/>
            <person name="Ng V."/>
            <person name="Cullen D."/>
            <person name="Martin F."/>
            <person name="Rosso M.-N."/>
            <person name="Henrissat B."/>
            <person name="Hibbett D."/>
            <person name="Martinez A.T."/>
            <person name="Grigoriev I.V."/>
        </authorList>
    </citation>
    <scope>NUCLEOTIDE SEQUENCE</scope>
    <source>
        <strain evidence="1">ATCC 90797</strain>
    </source>
</reference>
<comment type="caution">
    <text evidence="1">The sequence shown here is derived from an EMBL/GenBank/DDBJ whole genome shotgun (WGS) entry which is preliminary data.</text>
</comment>